<proteinExistence type="predicted"/>
<comment type="caution">
    <text evidence="2">The sequence shown here is derived from an EMBL/GenBank/DDBJ whole genome shotgun (WGS) entry which is preliminary data.</text>
</comment>
<evidence type="ECO:0000256" key="1">
    <source>
        <dbReference type="SAM" id="SignalP"/>
    </source>
</evidence>
<keyword evidence="1" id="KW-0732">Signal</keyword>
<dbReference type="AlphaFoldDB" id="A0A5C6DHL3"/>
<organism evidence="2 3">
    <name type="scientific">Novipirellula artificiosorum</name>
    <dbReference type="NCBI Taxonomy" id="2528016"/>
    <lineage>
        <taxon>Bacteria</taxon>
        <taxon>Pseudomonadati</taxon>
        <taxon>Planctomycetota</taxon>
        <taxon>Planctomycetia</taxon>
        <taxon>Pirellulales</taxon>
        <taxon>Pirellulaceae</taxon>
        <taxon>Novipirellula</taxon>
    </lineage>
</organism>
<dbReference type="Proteomes" id="UP000319143">
    <property type="component" value="Unassembled WGS sequence"/>
</dbReference>
<gene>
    <name evidence="2" type="ORF">Poly41_45970</name>
</gene>
<evidence type="ECO:0000313" key="2">
    <source>
        <dbReference type="EMBL" id="TWU34449.1"/>
    </source>
</evidence>
<sequence length="191" mass="20147" precursor="true">MSRLFYGSMLAFAMIATPALADESAATCDDSCLKAGDSIGAFYVTKVAGAEDDGVEQGQELCYRCRYGSRPMVMVFARDTGGKMPELLKQLDSAVSKNEDAKLKGLVTLLGDDAEALKANAEKLAATTSAKHVPLVVAKDSKTGPANYKISPEAVITVVVANDSQIISTKTFAANEIDIAGIMKDVQGMLN</sequence>
<keyword evidence="3" id="KW-1185">Reference proteome</keyword>
<reference evidence="2 3" key="1">
    <citation type="submission" date="2019-02" db="EMBL/GenBank/DDBJ databases">
        <title>Deep-cultivation of Planctomycetes and their phenomic and genomic characterization uncovers novel biology.</title>
        <authorList>
            <person name="Wiegand S."/>
            <person name="Jogler M."/>
            <person name="Boedeker C."/>
            <person name="Pinto D."/>
            <person name="Vollmers J."/>
            <person name="Rivas-Marin E."/>
            <person name="Kohn T."/>
            <person name="Peeters S.H."/>
            <person name="Heuer A."/>
            <person name="Rast P."/>
            <person name="Oberbeckmann S."/>
            <person name="Bunk B."/>
            <person name="Jeske O."/>
            <person name="Meyerdierks A."/>
            <person name="Storesund J.E."/>
            <person name="Kallscheuer N."/>
            <person name="Luecker S."/>
            <person name="Lage O.M."/>
            <person name="Pohl T."/>
            <person name="Merkel B.J."/>
            <person name="Hornburger P."/>
            <person name="Mueller R.-W."/>
            <person name="Bruemmer F."/>
            <person name="Labrenz M."/>
            <person name="Spormann A.M."/>
            <person name="Op Den Camp H."/>
            <person name="Overmann J."/>
            <person name="Amann R."/>
            <person name="Jetten M.S.M."/>
            <person name="Mascher T."/>
            <person name="Medema M.H."/>
            <person name="Devos D.P."/>
            <person name="Kaster A.-K."/>
            <person name="Ovreas L."/>
            <person name="Rohde M."/>
            <person name="Galperin M.Y."/>
            <person name="Jogler C."/>
        </authorList>
    </citation>
    <scope>NUCLEOTIDE SEQUENCE [LARGE SCALE GENOMIC DNA]</scope>
    <source>
        <strain evidence="2 3">Poly41</strain>
    </source>
</reference>
<evidence type="ECO:0008006" key="4">
    <source>
        <dbReference type="Google" id="ProtNLM"/>
    </source>
</evidence>
<protein>
    <recommendedName>
        <fullName evidence="4">Secreted protein</fullName>
    </recommendedName>
</protein>
<dbReference type="EMBL" id="SJPV01000008">
    <property type="protein sequence ID" value="TWU34449.1"/>
    <property type="molecule type" value="Genomic_DNA"/>
</dbReference>
<feature type="signal peptide" evidence="1">
    <location>
        <begin position="1"/>
        <end position="21"/>
    </location>
</feature>
<evidence type="ECO:0000313" key="3">
    <source>
        <dbReference type="Proteomes" id="UP000319143"/>
    </source>
</evidence>
<dbReference type="OrthoDB" id="265402at2"/>
<name>A0A5C6DHL3_9BACT</name>
<accession>A0A5C6DHL3</accession>
<feature type="chain" id="PRO_5022690716" description="Secreted protein" evidence="1">
    <location>
        <begin position="22"/>
        <end position="191"/>
    </location>
</feature>
<dbReference type="RefSeq" id="WP_146528824.1">
    <property type="nucleotide sequence ID" value="NZ_SJPV01000008.1"/>
</dbReference>